<dbReference type="PANTHER" id="PTHR43463">
    <property type="entry name" value="NICOTINATE-NUCLEOTIDE--DIMETHYLBENZIMIDAZOLE PHOSPHORIBOSYLTRANSFERASE"/>
    <property type="match status" value="1"/>
</dbReference>
<accession>A0A399E0G2</accession>
<keyword evidence="12" id="KW-1185">Reference proteome</keyword>
<dbReference type="EMBL" id="QXDL01000271">
    <property type="protein sequence ID" value="RIH78134.1"/>
    <property type="molecule type" value="Genomic_DNA"/>
</dbReference>
<reference evidence="11 12" key="1">
    <citation type="submission" date="2018-08" db="EMBL/GenBank/DDBJ databases">
        <title>Meiothermus terrae DSM 26712 genome sequencing project.</title>
        <authorList>
            <person name="Da Costa M.S."/>
            <person name="Albuquerque L."/>
            <person name="Raposo P."/>
            <person name="Froufe H.J.C."/>
            <person name="Barroso C.S."/>
            <person name="Egas C."/>
        </authorList>
    </citation>
    <scope>NUCLEOTIDE SEQUENCE [LARGE SCALE GENOMIC DNA]</scope>
    <source>
        <strain evidence="11 12">DSM 26712</strain>
    </source>
</reference>
<sequence length="356" mass="36340">MRLPEVSPVDPGWLEAAWARHDQLTKPPRALAYLEELGVRLAAIRRSLRPELGAGAVVVCAADHGVAAEGVSAYPAEVTGQMVLNFLRGGAAVNQIAQAAGAEVYVLDVGVRAELPAHERLIAAKVRPGSGNLRLEPAMTRAQAEQALEAGMEAARRALREGATLLAAGDMGIGNTTAAAALTAAFLGLEAAAVTGPGTGVDEARYRHKVRVVGEGLERAARSLGDLARADPLAVLAELGGLEVAAAAGVFLAGAEAGVPLVTDGFPVTAGALAAVRLCPAVREYLFAGHRSAEPGHALQLRALGLRPVLELGLRLGEGTGAVLSFPVLRAAARVLAGMATFEEAGVGQTAAAERG</sequence>
<dbReference type="SUPFAM" id="SSF52733">
    <property type="entry name" value="Nicotinate mononucleotide:5,6-dimethylbenzimidazole phosphoribosyltransferase (CobT)"/>
    <property type="match status" value="1"/>
</dbReference>
<dbReference type="GO" id="GO:0009236">
    <property type="term" value="P:cobalamin biosynthetic process"/>
    <property type="evidence" value="ECO:0007669"/>
    <property type="project" value="UniProtKB-UniRule"/>
</dbReference>
<dbReference type="InterPro" id="IPR003200">
    <property type="entry name" value="Nict_dMeBzImd_PRibTrfase"/>
</dbReference>
<organism evidence="11 12">
    <name type="scientific">Calidithermus terrae</name>
    <dbReference type="NCBI Taxonomy" id="1408545"/>
    <lineage>
        <taxon>Bacteria</taxon>
        <taxon>Thermotogati</taxon>
        <taxon>Deinococcota</taxon>
        <taxon>Deinococci</taxon>
        <taxon>Thermales</taxon>
        <taxon>Thermaceae</taxon>
        <taxon>Calidithermus</taxon>
    </lineage>
</organism>
<comment type="catalytic activity">
    <reaction evidence="9 10">
        <text>5,6-dimethylbenzimidazole + nicotinate beta-D-ribonucleotide = alpha-ribazole 5'-phosphate + nicotinate + H(+)</text>
        <dbReference type="Rhea" id="RHEA:11196"/>
        <dbReference type="ChEBI" id="CHEBI:15378"/>
        <dbReference type="ChEBI" id="CHEBI:15890"/>
        <dbReference type="ChEBI" id="CHEBI:32544"/>
        <dbReference type="ChEBI" id="CHEBI:57502"/>
        <dbReference type="ChEBI" id="CHEBI:57918"/>
        <dbReference type="EC" id="2.4.2.21"/>
    </reaction>
</comment>
<evidence type="ECO:0000313" key="12">
    <source>
        <dbReference type="Proteomes" id="UP000265715"/>
    </source>
</evidence>
<gene>
    <name evidence="10 11" type="primary">cobT</name>
    <name evidence="11" type="ORF">Mterra_03692</name>
</gene>
<dbReference type="RefSeq" id="WP_119316561.1">
    <property type="nucleotide sequence ID" value="NZ_QXDL01000271.1"/>
</dbReference>
<dbReference type="EC" id="2.4.2.21" evidence="3 10"/>
<dbReference type="OrthoDB" id="9781491at2"/>
<evidence type="ECO:0000256" key="1">
    <source>
        <dbReference type="ARBA" id="ARBA00005049"/>
    </source>
</evidence>
<comment type="pathway">
    <text evidence="1 10">Nucleoside biosynthesis; alpha-ribazole biosynthesis; alpha-ribazole from 5,6-dimethylbenzimidazole: step 1/2.</text>
</comment>
<evidence type="ECO:0000256" key="5">
    <source>
        <dbReference type="ARBA" id="ARBA00022573"/>
    </source>
</evidence>
<dbReference type="NCBIfam" id="TIGR03160">
    <property type="entry name" value="cobT_DBIPRT"/>
    <property type="match status" value="1"/>
</dbReference>
<dbReference type="UniPathway" id="UPA00061">
    <property type="reaction ID" value="UER00516"/>
</dbReference>
<evidence type="ECO:0000256" key="8">
    <source>
        <dbReference type="ARBA" id="ARBA00030686"/>
    </source>
</evidence>
<dbReference type="HAMAP" id="MF_00230">
    <property type="entry name" value="CobT"/>
    <property type="match status" value="1"/>
</dbReference>
<keyword evidence="6 10" id="KW-0328">Glycosyltransferase</keyword>
<comment type="function">
    <text evidence="10">Catalyzes the synthesis of alpha-ribazole-5'-phosphate from nicotinate mononucleotide (NAMN) and 5,6-dimethylbenzimidazole (DMB).</text>
</comment>
<dbReference type="InterPro" id="IPR023195">
    <property type="entry name" value="Nict_dMeBzImd_PRibTrfase_N"/>
</dbReference>
<name>A0A399E0G2_9DEIN</name>
<keyword evidence="7 10" id="KW-0808">Transferase</keyword>
<evidence type="ECO:0000313" key="11">
    <source>
        <dbReference type="EMBL" id="RIH78134.1"/>
    </source>
</evidence>
<dbReference type="Pfam" id="PF02277">
    <property type="entry name" value="DBI_PRT"/>
    <property type="match status" value="1"/>
</dbReference>
<dbReference type="Gene3D" id="1.10.1610.10">
    <property type="match status" value="1"/>
</dbReference>
<keyword evidence="5 10" id="KW-0169">Cobalamin biosynthesis</keyword>
<evidence type="ECO:0000256" key="3">
    <source>
        <dbReference type="ARBA" id="ARBA00011991"/>
    </source>
</evidence>
<dbReference type="AlphaFoldDB" id="A0A399E0G2"/>
<evidence type="ECO:0000256" key="4">
    <source>
        <dbReference type="ARBA" id="ARBA00015486"/>
    </source>
</evidence>
<evidence type="ECO:0000256" key="2">
    <source>
        <dbReference type="ARBA" id="ARBA00007110"/>
    </source>
</evidence>
<evidence type="ECO:0000256" key="9">
    <source>
        <dbReference type="ARBA" id="ARBA00047340"/>
    </source>
</evidence>
<evidence type="ECO:0000256" key="6">
    <source>
        <dbReference type="ARBA" id="ARBA00022676"/>
    </source>
</evidence>
<protein>
    <recommendedName>
        <fullName evidence="4 10">Nicotinate-nucleotide--dimethylbenzimidazole phosphoribosyltransferase</fullName>
        <shortName evidence="10">NN:DBI PRT</shortName>
        <ecNumber evidence="3 10">2.4.2.21</ecNumber>
    </recommendedName>
    <alternativeName>
        <fullName evidence="8 10">N(1)-alpha-phosphoribosyltransferase</fullName>
    </alternativeName>
</protein>
<comment type="caution">
    <text evidence="11">The sequence shown here is derived from an EMBL/GenBank/DDBJ whole genome shotgun (WGS) entry which is preliminary data.</text>
</comment>
<dbReference type="Gene3D" id="3.40.50.10210">
    <property type="match status" value="1"/>
</dbReference>
<evidence type="ECO:0000256" key="7">
    <source>
        <dbReference type="ARBA" id="ARBA00022679"/>
    </source>
</evidence>
<feature type="active site" description="Proton acceptor" evidence="10">
    <location>
        <position position="318"/>
    </location>
</feature>
<comment type="similarity">
    <text evidence="2 10">Belongs to the CobT family.</text>
</comment>
<dbReference type="Proteomes" id="UP000265715">
    <property type="component" value="Unassembled WGS sequence"/>
</dbReference>
<dbReference type="CDD" id="cd02439">
    <property type="entry name" value="DMB-PRT_CobT"/>
    <property type="match status" value="1"/>
</dbReference>
<evidence type="ECO:0000256" key="10">
    <source>
        <dbReference type="HAMAP-Rule" id="MF_00230"/>
    </source>
</evidence>
<dbReference type="GO" id="GO:0008939">
    <property type="term" value="F:nicotinate-nucleotide-dimethylbenzimidazole phosphoribosyltransferase activity"/>
    <property type="evidence" value="ECO:0007669"/>
    <property type="project" value="UniProtKB-UniRule"/>
</dbReference>
<dbReference type="NCBIfam" id="NF000996">
    <property type="entry name" value="PRK00105.1"/>
    <property type="match status" value="1"/>
</dbReference>
<dbReference type="PANTHER" id="PTHR43463:SF1">
    <property type="entry name" value="NICOTINATE-NUCLEOTIDE--DIMETHYLBENZIMIDAZOLE PHOSPHORIBOSYLTRANSFERASE"/>
    <property type="match status" value="1"/>
</dbReference>
<proteinExistence type="inferred from homology"/>
<dbReference type="FunFam" id="3.40.50.10210:FF:000001">
    <property type="entry name" value="Nicotinate-nucleotide--dimethylbenzimidazole phosphoribosyltransferase"/>
    <property type="match status" value="1"/>
</dbReference>
<dbReference type="InterPro" id="IPR017846">
    <property type="entry name" value="Nict_dMeBzImd_PRibTrfase_bact"/>
</dbReference>
<dbReference type="InterPro" id="IPR036087">
    <property type="entry name" value="Nict_dMeBzImd_PRibTrfase_sf"/>
</dbReference>